<dbReference type="Proteomes" id="UP000016662">
    <property type="component" value="Unassembled WGS sequence"/>
</dbReference>
<dbReference type="InterPro" id="IPR022635">
    <property type="entry name" value="DNA_polIII_beta_C"/>
</dbReference>
<dbReference type="SMART" id="SM00480">
    <property type="entry name" value="POL3Bc"/>
    <property type="match status" value="1"/>
</dbReference>
<dbReference type="GO" id="GO:0003887">
    <property type="term" value="F:DNA-directed DNA polymerase activity"/>
    <property type="evidence" value="ECO:0007669"/>
    <property type="project" value="UniProtKB-KW"/>
</dbReference>
<dbReference type="InterPro" id="IPR001001">
    <property type="entry name" value="DNA_polIII_beta"/>
</dbReference>
<dbReference type="AlphaFoldDB" id="U2M9Q1"/>
<feature type="domain" description="DNA polymerase III beta sliding clamp central" evidence="14">
    <location>
        <begin position="201"/>
        <end position="313"/>
    </location>
</feature>
<dbReference type="SUPFAM" id="SSF55979">
    <property type="entry name" value="DNA clamp"/>
    <property type="match status" value="3"/>
</dbReference>
<evidence type="ECO:0000259" key="13">
    <source>
        <dbReference type="Pfam" id="PF00712"/>
    </source>
</evidence>
<proteinExistence type="inferred from homology"/>
<dbReference type="PANTHER" id="PTHR30478">
    <property type="entry name" value="DNA POLYMERASE III SUBUNIT BETA"/>
    <property type="match status" value="1"/>
</dbReference>
<keyword evidence="17" id="KW-1185">Reference proteome</keyword>
<keyword evidence="6" id="KW-0548">Nucleotidyltransferase</keyword>
<keyword evidence="8" id="KW-0239">DNA-directed DNA polymerase</keyword>
<comment type="caution">
    <text evidence="16">The sequence shown here is derived from an EMBL/GenBank/DDBJ whole genome shotgun (WGS) entry which is preliminary data.</text>
</comment>
<dbReference type="Gene3D" id="3.10.150.10">
    <property type="entry name" value="DNA Polymerase III, subunit A, domain 2"/>
    <property type="match status" value="1"/>
</dbReference>
<gene>
    <name evidence="16" type="ORF">RUMCAL_01556</name>
</gene>
<dbReference type="GO" id="GO:0005737">
    <property type="term" value="C:cytoplasm"/>
    <property type="evidence" value="ECO:0007669"/>
    <property type="project" value="UniProtKB-SubCell"/>
</dbReference>
<keyword evidence="7" id="KW-0235">DNA replication</keyword>
<dbReference type="PANTHER" id="PTHR30478:SF0">
    <property type="entry name" value="BETA SLIDING CLAMP"/>
    <property type="match status" value="1"/>
</dbReference>
<dbReference type="Pfam" id="PF00712">
    <property type="entry name" value="DNA_pol3_beta"/>
    <property type="match status" value="1"/>
</dbReference>
<evidence type="ECO:0000256" key="9">
    <source>
        <dbReference type="ARBA" id="ARBA00023125"/>
    </source>
</evidence>
<sequence>MDSKKLSVIQLQKQEKRLNCVMFSVREVAAKGQSERHRTTQIQNGYSVVRDTRFEPHSKLTDPLDLNKGRRPMIKFTCDRQTFYTAITHVAKGVSQKSTIPALERLKLRLDHDNLELTGYDLEFGIQRSIEVESDCSGEFVILPRLLSEAVRRFSGNMVTMEVDDNYVVKLFCDATEFQISAMSSEEYPALPSLDLNVGMQIEQPVLNSMIRQTSYATSVSEAKPVLTGELFEVEGDTLHVAAIDGYRLAVRQEPISSAENYRFVVPKRMLLEVANMLHDDAEELCTISADRRHVVFEFNGYTVFSRLLEGEFHNYRSSIPASYETEITVDTSALTRCLERCSLLISGKYNAPVRCTFANGSLGVWCKTGIGEINDKIPVEISGKDVTIGFDNRFLLDAVRAADCDKVKIQLSGGNRVAKLVPPQGESFIFLLMPIQLRG</sequence>
<keyword evidence="4" id="KW-0963">Cytoplasm</keyword>
<organism evidence="16 17">
    <name type="scientific">Ruminococcus callidus ATCC 27760</name>
    <dbReference type="NCBI Taxonomy" id="411473"/>
    <lineage>
        <taxon>Bacteria</taxon>
        <taxon>Bacillati</taxon>
        <taxon>Bacillota</taxon>
        <taxon>Clostridia</taxon>
        <taxon>Eubacteriales</taxon>
        <taxon>Oscillospiraceae</taxon>
        <taxon>Ruminococcus</taxon>
    </lineage>
</organism>
<feature type="domain" description="DNA polymerase III beta sliding clamp N-terminal" evidence="13">
    <location>
        <begin position="75"/>
        <end position="192"/>
    </location>
</feature>
<dbReference type="GO" id="GO:0003677">
    <property type="term" value="F:DNA binding"/>
    <property type="evidence" value="ECO:0007669"/>
    <property type="project" value="UniProtKB-KW"/>
</dbReference>
<dbReference type="InterPro" id="IPR046938">
    <property type="entry name" value="DNA_clamp_sf"/>
</dbReference>
<comment type="similarity">
    <text evidence="2">Belongs to the beta sliding clamp family.</text>
</comment>
<dbReference type="GO" id="GO:0006271">
    <property type="term" value="P:DNA strand elongation involved in DNA replication"/>
    <property type="evidence" value="ECO:0007669"/>
    <property type="project" value="TreeGrafter"/>
</dbReference>
<evidence type="ECO:0000256" key="6">
    <source>
        <dbReference type="ARBA" id="ARBA00022695"/>
    </source>
</evidence>
<evidence type="ECO:0000256" key="1">
    <source>
        <dbReference type="ARBA" id="ARBA00004496"/>
    </source>
</evidence>
<dbReference type="InterPro" id="IPR022637">
    <property type="entry name" value="DNA_polIII_beta_cen"/>
</dbReference>
<keyword evidence="5" id="KW-0808">Transferase</keyword>
<name>U2M9Q1_9FIRM</name>
<dbReference type="STRING" id="411473.RUMCAL_01556"/>
<dbReference type="NCBIfam" id="TIGR00663">
    <property type="entry name" value="dnan"/>
    <property type="match status" value="1"/>
</dbReference>
<evidence type="ECO:0000313" key="16">
    <source>
        <dbReference type="EMBL" id="ERJ96023.1"/>
    </source>
</evidence>
<feature type="domain" description="DNA polymerase III beta sliding clamp C-terminal" evidence="15">
    <location>
        <begin position="318"/>
        <end position="436"/>
    </location>
</feature>
<dbReference type="CDD" id="cd00140">
    <property type="entry name" value="beta_clamp"/>
    <property type="match status" value="1"/>
</dbReference>
<comment type="subcellular location">
    <subcellularLocation>
        <location evidence="1">Cytoplasm</location>
    </subcellularLocation>
</comment>
<reference evidence="16 17" key="1">
    <citation type="submission" date="2013-07" db="EMBL/GenBank/DDBJ databases">
        <authorList>
            <person name="Weinstock G."/>
            <person name="Sodergren E."/>
            <person name="Wylie T."/>
            <person name="Fulton L."/>
            <person name="Fulton R."/>
            <person name="Fronick C."/>
            <person name="O'Laughlin M."/>
            <person name="Godfrey J."/>
            <person name="Miner T."/>
            <person name="Herter B."/>
            <person name="Appelbaum E."/>
            <person name="Cordes M."/>
            <person name="Lek S."/>
            <person name="Wollam A."/>
            <person name="Pepin K.H."/>
            <person name="Palsikar V.B."/>
            <person name="Mitreva M."/>
            <person name="Wilson R.K."/>
        </authorList>
    </citation>
    <scope>NUCLEOTIDE SEQUENCE [LARGE SCALE GENOMIC DNA]</scope>
    <source>
        <strain evidence="16 17">ATCC 27760</strain>
    </source>
</reference>
<evidence type="ECO:0000256" key="5">
    <source>
        <dbReference type="ARBA" id="ARBA00022679"/>
    </source>
</evidence>
<dbReference type="EMBL" id="AWVF01000190">
    <property type="protein sequence ID" value="ERJ96023.1"/>
    <property type="molecule type" value="Genomic_DNA"/>
</dbReference>
<accession>U2M9Q1</accession>
<keyword evidence="9" id="KW-0238">DNA-binding</keyword>
<evidence type="ECO:0000256" key="7">
    <source>
        <dbReference type="ARBA" id="ARBA00022705"/>
    </source>
</evidence>
<dbReference type="HOGENOM" id="CLU_038149_2_1_9"/>
<dbReference type="GO" id="GO:0009360">
    <property type="term" value="C:DNA polymerase III complex"/>
    <property type="evidence" value="ECO:0007669"/>
    <property type="project" value="InterPro"/>
</dbReference>
<dbReference type="PATRIC" id="fig|411473.3.peg.1267"/>
<evidence type="ECO:0000256" key="8">
    <source>
        <dbReference type="ARBA" id="ARBA00022932"/>
    </source>
</evidence>
<dbReference type="GO" id="GO:0008408">
    <property type="term" value="F:3'-5' exonuclease activity"/>
    <property type="evidence" value="ECO:0007669"/>
    <property type="project" value="InterPro"/>
</dbReference>
<evidence type="ECO:0000259" key="15">
    <source>
        <dbReference type="Pfam" id="PF02768"/>
    </source>
</evidence>
<evidence type="ECO:0000259" key="14">
    <source>
        <dbReference type="Pfam" id="PF02767"/>
    </source>
</evidence>
<dbReference type="Gene3D" id="3.70.10.10">
    <property type="match status" value="1"/>
</dbReference>
<evidence type="ECO:0000256" key="11">
    <source>
        <dbReference type="ARBA" id="ARBA00033275"/>
    </source>
</evidence>
<evidence type="ECO:0000256" key="3">
    <source>
        <dbReference type="ARBA" id="ARBA00021035"/>
    </source>
</evidence>
<protein>
    <recommendedName>
        <fullName evidence="3">Beta sliding clamp</fullName>
    </recommendedName>
    <alternativeName>
        <fullName evidence="12">Beta-clamp processivity factor</fullName>
    </alternativeName>
    <alternativeName>
        <fullName evidence="10">DNA polymerase III beta sliding clamp subunit</fullName>
    </alternativeName>
    <alternativeName>
        <fullName evidence="11">DNA polymerase III subunit beta</fullName>
    </alternativeName>
</protein>
<dbReference type="Pfam" id="PF02768">
    <property type="entry name" value="DNA_pol3_beta_3"/>
    <property type="match status" value="1"/>
</dbReference>
<evidence type="ECO:0000256" key="10">
    <source>
        <dbReference type="ARBA" id="ARBA00030988"/>
    </source>
</evidence>
<dbReference type="Pfam" id="PF02767">
    <property type="entry name" value="DNA_pol3_beta_2"/>
    <property type="match status" value="1"/>
</dbReference>
<dbReference type="eggNOG" id="COG0592">
    <property type="taxonomic scope" value="Bacteria"/>
</dbReference>
<evidence type="ECO:0000256" key="2">
    <source>
        <dbReference type="ARBA" id="ARBA00010752"/>
    </source>
</evidence>
<evidence type="ECO:0000256" key="12">
    <source>
        <dbReference type="ARBA" id="ARBA00033276"/>
    </source>
</evidence>
<dbReference type="InterPro" id="IPR022634">
    <property type="entry name" value="DNA_polIII_beta_N"/>
</dbReference>
<evidence type="ECO:0000313" key="17">
    <source>
        <dbReference type="Proteomes" id="UP000016662"/>
    </source>
</evidence>
<evidence type="ECO:0000256" key="4">
    <source>
        <dbReference type="ARBA" id="ARBA00022490"/>
    </source>
</evidence>